<evidence type="ECO:0000256" key="2">
    <source>
        <dbReference type="RuleBase" id="RU362080"/>
    </source>
</evidence>
<reference evidence="3 4" key="1">
    <citation type="submission" date="2017-05" db="EMBL/GenBank/DDBJ databases">
        <title>The Genome Sequence of Enterococcus faecium 7H8_DIV0219.</title>
        <authorList>
            <consortium name="The Broad Institute Genomics Platform"/>
            <consortium name="The Broad Institute Genomic Center for Infectious Diseases"/>
            <person name="Earl A."/>
            <person name="Manson A."/>
            <person name="Schwartman J."/>
            <person name="Gilmore M."/>
            <person name="Abouelleil A."/>
            <person name="Cao P."/>
            <person name="Chapman S."/>
            <person name="Cusick C."/>
            <person name="Shea T."/>
            <person name="Young S."/>
            <person name="Neafsey D."/>
            <person name="Nusbaum C."/>
            <person name="Birren B."/>
        </authorList>
    </citation>
    <scope>NUCLEOTIDE SEQUENCE [LARGE SCALE GENOMIC DNA]</scope>
    <source>
        <strain evidence="3 4">7H8_DIV0219</strain>
    </source>
</reference>
<dbReference type="Pfam" id="PF02604">
    <property type="entry name" value="PhdYeFM_antitox"/>
    <property type="match status" value="1"/>
</dbReference>
<dbReference type="InterPro" id="IPR051405">
    <property type="entry name" value="phD/YefM_antitoxin"/>
</dbReference>
<proteinExistence type="inferred from homology"/>
<dbReference type="RefSeq" id="WP_086323936.1">
    <property type="nucleotide sequence ID" value="NZ_NGKW01000013.1"/>
</dbReference>
<evidence type="ECO:0000313" key="4">
    <source>
        <dbReference type="Proteomes" id="UP000194885"/>
    </source>
</evidence>
<evidence type="ECO:0000313" key="3">
    <source>
        <dbReference type="EMBL" id="OTN86690.1"/>
    </source>
</evidence>
<accession>A0A242B034</accession>
<dbReference type="Gene3D" id="6.10.250.330">
    <property type="match status" value="1"/>
</dbReference>
<dbReference type="SUPFAM" id="SSF143120">
    <property type="entry name" value="YefM-like"/>
    <property type="match status" value="1"/>
</dbReference>
<dbReference type="PANTHER" id="PTHR33713:SF6">
    <property type="entry name" value="ANTITOXIN YEFM"/>
    <property type="match status" value="1"/>
</dbReference>
<gene>
    <name evidence="3" type="ORF">A5810_002979</name>
</gene>
<organism evidence="3 4">
    <name type="scientific">Enterococcus faecium</name>
    <name type="common">Streptococcus faecium</name>
    <dbReference type="NCBI Taxonomy" id="1352"/>
    <lineage>
        <taxon>Bacteria</taxon>
        <taxon>Bacillati</taxon>
        <taxon>Bacillota</taxon>
        <taxon>Bacilli</taxon>
        <taxon>Lactobacillales</taxon>
        <taxon>Enterococcaceae</taxon>
        <taxon>Enterococcus</taxon>
    </lineage>
</organism>
<dbReference type="EMBL" id="NGKW01000013">
    <property type="protein sequence ID" value="OTN86690.1"/>
    <property type="molecule type" value="Genomic_DNA"/>
</dbReference>
<name>A0A242B034_ENTFC</name>
<dbReference type="InterPro" id="IPR006442">
    <property type="entry name" value="Antitoxin_Phd/YefM"/>
</dbReference>
<comment type="similarity">
    <text evidence="1 2">Belongs to the phD/YefM antitoxin family.</text>
</comment>
<dbReference type="AlphaFoldDB" id="A0A242B034"/>
<dbReference type="InterPro" id="IPR036165">
    <property type="entry name" value="YefM-like_sf"/>
</dbReference>
<comment type="function">
    <text evidence="2">Antitoxin component of a type II toxin-antitoxin (TA) system.</text>
</comment>
<protein>
    <recommendedName>
        <fullName evidence="2">Antitoxin</fullName>
    </recommendedName>
</protein>
<dbReference type="Proteomes" id="UP000194885">
    <property type="component" value="Unassembled WGS sequence"/>
</dbReference>
<dbReference type="NCBIfam" id="TIGR01552">
    <property type="entry name" value="phd_fam"/>
    <property type="match status" value="1"/>
</dbReference>
<dbReference type="Gene3D" id="3.40.1620.10">
    <property type="entry name" value="YefM-like domain"/>
    <property type="match status" value="1"/>
</dbReference>
<dbReference type="PANTHER" id="PTHR33713">
    <property type="entry name" value="ANTITOXIN YAFN-RELATED"/>
    <property type="match status" value="1"/>
</dbReference>
<evidence type="ECO:0000256" key="1">
    <source>
        <dbReference type="ARBA" id="ARBA00009981"/>
    </source>
</evidence>
<sequence length="88" mass="10419">MEAVTYSNFRQNLRGLMRQINDDSERLVVTTNDNTDVVVLSKSDYDSWQETFYLMQSKLNRTRLDDAITDVERSLSNLKEFDLDEEFE</sequence>
<comment type="caution">
    <text evidence="3">The sequence shown here is derived from an EMBL/GenBank/DDBJ whole genome shotgun (WGS) entry which is preliminary data.</text>
</comment>